<feature type="domain" description="PAS" evidence="6">
    <location>
        <begin position="233"/>
        <end position="288"/>
    </location>
</feature>
<dbReference type="InterPro" id="IPR009057">
    <property type="entry name" value="Homeodomain-like_sf"/>
</dbReference>
<dbReference type="Gene3D" id="3.40.50.300">
    <property type="entry name" value="P-loop containing nucleotide triphosphate hydrolases"/>
    <property type="match status" value="1"/>
</dbReference>
<name>A0A4Y7RFP7_9FIRM</name>
<dbReference type="GO" id="GO:0005524">
    <property type="term" value="F:ATP binding"/>
    <property type="evidence" value="ECO:0007669"/>
    <property type="project" value="UniProtKB-KW"/>
</dbReference>
<dbReference type="PANTHER" id="PTHR32071:SF57">
    <property type="entry name" value="C4-DICARBOXYLATE TRANSPORT TRANSCRIPTIONAL REGULATORY PROTEIN DCTD"/>
    <property type="match status" value="1"/>
</dbReference>
<dbReference type="PROSITE" id="PS50045">
    <property type="entry name" value="SIGMA54_INTERACT_4"/>
    <property type="match status" value="1"/>
</dbReference>
<evidence type="ECO:0000256" key="3">
    <source>
        <dbReference type="ARBA" id="ARBA00023015"/>
    </source>
</evidence>
<keyword evidence="4" id="KW-0804">Transcription</keyword>
<dbReference type="GO" id="GO:0043565">
    <property type="term" value="F:sequence-specific DNA binding"/>
    <property type="evidence" value="ECO:0007669"/>
    <property type="project" value="InterPro"/>
</dbReference>
<sequence length="680" mass="76716">MPPINYSSTEQQLMLLSNLHSYLSDVRHNWEYFIKHGKIDRCYGLRNEVLRSWERTAAKNINPYEPIDAALIPEPSLKKRILENEELIAVASPFLEAFTATAVGPEFRIDLTDKDAVILKQFGHKKNFKNKGRFVIGSFCSEESIGTNAIGLAVVLKQPVQLIGPEHFNANLCYRTCATSPIFDGKGVLAGFINLAGNYETAHIHTLGISMALARGIELELKQKRLLNEKETTASYLKKIVDTIHEGVIATDNNGIIQIFNHASSTILGIPVEKALRKNIREVFDTNSTIMGKIDNHKRIIDKKMSFFYQNKRRTVKGSSFPLEGKENTNGGALTVFQEDDIFQPKRNATGFNAHFTFDDIKGKSKKFLATIQLAKKAAVIPSNILLYGESGTGKELFAQAIHNASNFSKGLFVGINCSAIPEDLIESELFGYEGGAFTGSRKEGRIGKFQWADGGTLFLDEINSMPLSMQPKLLRVLQNLSFTRIGGNTEIPFNARIIAASNTELWNEVKEKRFREDLFYRLDVVSIEIPPLRELDDIDELISYYCIKTTNRLNFNFKVSDKAKEILLQYSWPGNTRELKNVIERCAVIAFSRNSDCIDEEDLLSYRGIRNFLEGQNTTSKIDESFEPSKLDSLEKKHIQQTLSQMKGNITKTAERLGITRKTLYYKIKKYNLNPKSGN</sequence>
<dbReference type="Gene3D" id="1.10.8.60">
    <property type="match status" value="1"/>
</dbReference>
<dbReference type="InterPro" id="IPR029016">
    <property type="entry name" value="GAF-like_dom_sf"/>
</dbReference>
<dbReference type="PROSITE" id="PS00675">
    <property type="entry name" value="SIGMA54_INTERACT_1"/>
    <property type="match status" value="1"/>
</dbReference>
<dbReference type="InterPro" id="IPR002078">
    <property type="entry name" value="Sigma_54_int"/>
</dbReference>
<dbReference type="CDD" id="cd00009">
    <property type="entry name" value="AAA"/>
    <property type="match status" value="1"/>
</dbReference>
<dbReference type="FunFam" id="3.40.50.300:FF:000006">
    <property type="entry name" value="DNA-binding transcriptional regulator NtrC"/>
    <property type="match status" value="1"/>
</dbReference>
<dbReference type="PROSITE" id="PS00676">
    <property type="entry name" value="SIGMA54_INTERACT_2"/>
    <property type="match status" value="1"/>
</dbReference>
<evidence type="ECO:0000313" key="8">
    <source>
        <dbReference type="Proteomes" id="UP000298324"/>
    </source>
</evidence>
<protein>
    <submittedName>
        <fullName evidence="7">Acetoin dehydrogenase operon transcriptional activator AcoR</fullName>
    </submittedName>
</protein>
<evidence type="ECO:0000256" key="4">
    <source>
        <dbReference type="ARBA" id="ARBA00023163"/>
    </source>
</evidence>
<reference evidence="7 8" key="1">
    <citation type="journal article" date="2018" name="Environ. Microbiol.">
        <title>Novel energy conservation strategies and behaviour of Pelotomaculum schinkii driving syntrophic propionate catabolism.</title>
        <authorList>
            <person name="Hidalgo-Ahumada C.A.P."/>
            <person name="Nobu M.K."/>
            <person name="Narihiro T."/>
            <person name="Tamaki H."/>
            <person name="Liu W.T."/>
            <person name="Kamagata Y."/>
            <person name="Stams A.J.M."/>
            <person name="Imachi H."/>
            <person name="Sousa D.Z."/>
        </authorList>
    </citation>
    <scope>NUCLEOTIDE SEQUENCE [LARGE SCALE GENOMIC DNA]</scope>
    <source>
        <strain evidence="7 8">HH</strain>
    </source>
</reference>
<dbReference type="PRINTS" id="PR01590">
    <property type="entry name" value="HTHFIS"/>
</dbReference>
<dbReference type="InterPro" id="IPR058031">
    <property type="entry name" value="AAA_lid_NorR"/>
</dbReference>
<dbReference type="EMBL" id="QFGA01000001">
    <property type="protein sequence ID" value="TEB07601.1"/>
    <property type="molecule type" value="Genomic_DNA"/>
</dbReference>
<dbReference type="InterPro" id="IPR025943">
    <property type="entry name" value="Sigma_54_int_dom_ATP-bd_2"/>
</dbReference>
<dbReference type="InterPro" id="IPR025662">
    <property type="entry name" value="Sigma_54_int_dom_ATP-bd_1"/>
</dbReference>
<evidence type="ECO:0000259" key="6">
    <source>
        <dbReference type="PROSITE" id="PS50112"/>
    </source>
</evidence>
<dbReference type="SUPFAM" id="SSF46689">
    <property type="entry name" value="Homeodomain-like"/>
    <property type="match status" value="1"/>
</dbReference>
<dbReference type="InterPro" id="IPR035965">
    <property type="entry name" value="PAS-like_dom_sf"/>
</dbReference>
<evidence type="ECO:0000256" key="1">
    <source>
        <dbReference type="ARBA" id="ARBA00022741"/>
    </source>
</evidence>
<dbReference type="PANTHER" id="PTHR32071">
    <property type="entry name" value="TRANSCRIPTIONAL REGULATORY PROTEIN"/>
    <property type="match status" value="1"/>
</dbReference>
<proteinExistence type="predicted"/>
<dbReference type="GO" id="GO:0006355">
    <property type="term" value="P:regulation of DNA-templated transcription"/>
    <property type="evidence" value="ECO:0007669"/>
    <property type="project" value="InterPro"/>
</dbReference>
<feature type="domain" description="Sigma-54 factor interaction" evidence="5">
    <location>
        <begin position="361"/>
        <end position="589"/>
    </location>
</feature>
<dbReference type="Pfam" id="PF02954">
    <property type="entry name" value="HTH_8"/>
    <property type="match status" value="1"/>
</dbReference>
<dbReference type="InterPro" id="IPR013767">
    <property type="entry name" value="PAS_fold"/>
</dbReference>
<evidence type="ECO:0000256" key="2">
    <source>
        <dbReference type="ARBA" id="ARBA00022840"/>
    </source>
</evidence>
<evidence type="ECO:0000313" key="7">
    <source>
        <dbReference type="EMBL" id="TEB07601.1"/>
    </source>
</evidence>
<dbReference type="Gene3D" id="3.30.450.40">
    <property type="match status" value="1"/>
</dbReference>
<dbReference type="PROSITE" id="PS50112">
    <property type="entry name" value="PAS"/>
    <property type="match status" value="1"/>
</dbReference>
<dbReference type="InterPro" id="IPR027417">
    <property type="entry name" value="P-loop_NTPase"/>
</dbReference>
<dbReference type="InterPro" id="IPR002197">
    <property type="entry name" value="HTH_Fis"/>
</dbReference>
<dbReference type="CDD" id="cd00130">
    <property type="entry name" value="PAS"/>
    <property type="match status" value="1"/>
</dbReference>
<keyword evidence="1" id="KW-0547">Nucleotide-binding</keyword>
<dbReference type="SUPFAM" id="SSF55785">
    <property type="entry name" value="PYP-like sensor domain (PAS domain)"/>
    <property type="match status" value="1"/>
</dbReference>
<dbReference type="Pfam" id="PF00989">
    <property type="entry name" value="PAS"/>
    <property type="match status" value="1"/>
</dbReference>
<keyword evidence="8" id="KW-1185">Reference proteome</keyword>
<comment type="caution">
    <text evidence="7">The sequence shown here is derived from an EMBL/GenBank/DDBJ whole genome shotgun (WGS) entry which is preliminary data.</text>
</comment>
<dbReference type="Pfam" id="PF00158">
    <property type="entry name" value="Sigma54_activat"/>
    <property type="match status" value="1"/>
</dbReference>
<dbReference type="Pfam" id="PF25601">
    <property type="entry name" value="AAA_lid_14"/>
    <property type="match status" value="1"/>
</dbReference>
<dbReference type="InterPro" id="IPR000014">
    <property type="entry name" value="PAS"/>
</dbReference>
<dbReference type="InterPro" id="IPR003593">
    <property type="entry name" value="AAA+_ATPase"/>
</dbReference>
<keyword evidence="3" id="KW-0805">Transcription regulation</keyword>
<accession>A0A4Y7RFP7</accession>
<dbReference type="Proteomes" id="UP000298324">
    <property type="component" value="Unassembled WGS sequence"/>
</dbReference>
<dbReference type="Gene3D" id="1.10.10.60">
    <property type="entry name" value="Homeodomain-like"/>
    <property type="match status" value="1"/>
</dbReference>
<dbReference type="SMART" id="SM00382">
    <property type="entry name" value="AAA"/>
    <property type="match status" value="1"/>
</dbReference>
<gene>
    <name evidence="7" type="primary">acoR_1</name>
    <name evidence="7" type="ORF">Psch_01156</name>
</gene>
<dbReference type="AlphaFoldDB" id="A0A4Y7RFP7"/>
<organism evidence="7 8">
    <name type="scientific">Pelotomaculum schinkii</name>
    <dbReference type="NCBI Taxonomy" id="78350"/>
    <lineage>
        <taxon>Bacteria</taxon>
        <taxon>Bacillati</taxon>
        <taxon>Bacillota</taxon>
        <taxon>Clostridia</taxon>
        <taxon>Eubacteriales</taxon>
        <taxon>Desulfotomaculaceae</taxon>
        <taxon>Pelotomaculum</taxon>
    </lineage>
</organism>
<dbReference type="SUPFAM" id="SSF52540">
    <property type="entry name" value="P-loop containing nucleoside triphosphate hydrolases"/>
    <property type="match status" value="1"/>
</dbReference>
<dbReference type="Gene3D" id="3.30.450.20">
    <property type="entry name" value="PAS domain"/>
    <property type="match status" value="1"/>
</dbReference>
<evidence type="ECO:0000259" key="5">
    <source>
        <dbReference type="PROSITE" id="PS50045"/>
    </source>
</evidence>
<keyword evidence="2" id="KW-0067">ATP-binding</keyword>
<dbReference type="SMART" id="SM00091">
    <property type="entry name" value="PAS"/>
    <property type="match status" value="1"/>
</dbReference>